<sequence>MKVTFPYMGTVIIYKKLLELLGHEVIVPPRPSQRTIDLGVKYSPEFACFPFKVIMGSYIEACEMGVDTIVTSGGHGPCRAGFYGEIHKRILHRMGYDVDVIIFDAINRDKDKFMENVRKIKGKNSWIKLSKAVKFTYDLLKQIDVFDKEIHRIKPYEEVPGSTYKAWQEIQKEFDLAYDKKQLKKAVERSREIINSIRLRKVDEREKIRIGIVGEIFVVMEPSINMEIERILGELGCEVERSQYLSEWVDFNLVPSFLKKTHEEEVLKKGEKYIEIIIGGHAKQTVGFIVDFKDRGFDGVIHLMPFACLPELVSQSIIPKISKEHDIPVLTLSIDEQTGKANNLTRIEAFIDLIRNKKLGKFVV</sequence>
<dbReference type="Gene3D" id="3.40.50.11900">
    <property type="match status" value="1"/>
</dbReference>
<dbReference type="Pfam" id="PF06050">
    <property type="entry name" value="HGD-D"/>
    <property type="match status" value="1"/>
</dbReference>
<protein>
    <recommendedName>
        <fullName evidence="1">DUF2229 domain-containing protein</fullName>
    </recommendedName>
</protein>
<accession>A0A096CVB5</accession>
<proteinExistence type="predicted"/>
<evidence type="ECO:0000259" key="1">
    <source>
        <dbReference type="Pfam" id="PF09989"/>
    </source>
</evidence>
<reference evidence="2 3" key="1">
    <citation type="submission" date="2013-12" db="EMBL/GenBank/DDBJ databases">
        <title>Draft genome sequence of Caloranaerobacter sp. H53214.</title>
        <authorList>
            <person name="Jiang L.J."/>
            <person name="Shao Z.Z."/>
            <person name="Long M.N."/>
        </authorList>
    </citation>
    <scope>NUCLEOTIDE SEQUENCE [LARGE SCALE GENOMIC DNA]</scope>
    <source>
        <strain evidence="2 3">H53214</strain>
    </source>
</reference>
<evidence type="ECO:0000313" key="2">
    <source>
        <dbReference type="EMBL" id="KGG80479.1"/>
    </source>
</evidence>
<comment type="caution">
    <text evidence="2">The sequence shown here is derived from an EMBL/GenBank/DDBJ whole genome shotgun (WGS) entry which is preliminary data.</text>
</comment>
<feature type="domain" description="DUF2229" evidence="1">
    <location>
        <begin position="7"/>
        <end position="69"/>
    </location>
</feature>
<dbReference type="PANTHER" id="PTHR32329">
    <property type="entry name" value="BIFUNCTIONAL PROTEIN [INCLUDES 2-HYDROXYACYL-COA DEHYDRATASE (N-TER) AND ITS ACTIVATOR DOMAIN (C_TERM)-RELATED"/>
    <property type="match status" value="1"/>
</dbReference>
<dbReference type="PANTHER" id="PTHR32329:SF2">
    <property type="entry name" value="BIFUNCTIONAL PROTEIN [INCLUDES 2-HYDROXYACYL-COA DEHYDRATASE (N-TER) AND ITS ACTIVATOR DOMAIN (C_TERM)"/>
    <property type="match status" value="1"/>
</dbReference>
<name>A0A096CVB5_9FIRM</name>
<gene>
    <name evidence="2" type="ORF">Y919_05925</name>
</gene>
<evidence type="ECO:0000313" key="3">
    <source>
        <dbReference type="Proteomes" id="UP000029622"/>
    </source>
</evidence>
<dbReference type="RefSeq" id="WP_035163249.1">
    <property type="nucleotide sequence ID" value="NZ_AZTB01000024.1"/>
</dbReference>
<dbReference type="STRING" id="1156417.Y919_05925"/>
<dbReference type="InterPro" id="IPR010327">
    <property type="entry name" value="FldB/FldC_alpha/beta"/>
</dbReference>
<dbReference type="Proteomes" id="UP000029622">
    <property type="component" value="Unassembled WGS sequence"/>
</dbReference>
<dbReference type="InterPro" id="IPR018709">
    <property type="entry name" value="CoA_activase_DUF2229"/>
</dbReference>
<dbReference type="EMBL" id="AZTB01000024">
    <property type="protein sequence ID" value="KGG80479.1"/>
    <property type="molecule type" value="Genomic_DNA"/>
</dbReference>
<dbReference type="Pfam" id="PF09989">
    <property type="entry name" value="DUF2229"/>
    <property type="match status" value="1"/>
</dbReference>
<organism evidence="2 3">
    <name type="scientific">Caloranaerobacter azorensis H53214</name>
    <dbReference type="NCBI Taxonomy" id="1156417"/>
    <lineage>
        <taxon>Bacteria</taxon>
        <taxon>Bacillati</taxon>
        <taxon>Bacillota</taxon>
        <taxon>Tissierellia</taxon>
        <taxon>Tissierellales</taxon>
        <taxon>Thermohalobacteraceae</taxon>
        <taxon>Caloranaerobacter</taxon>
    </lineage>
</organism>
<dbReference type="AlphaFoldDB" id="A0A096CVB5"/>
<dbReference type="InterPro" id="IPR051805">
    <property type="entry name" value="Dehydratase_Activator_Redct"/>
</dbReference>